<dbReference type="PANTHER" id="PTHR12110">
    <property type="entry name" value="HYDROXYPYRUVATE ISOMERASE"/>
    <property type="match status" value="1"/>
</dbReference>
<dbReference type="InterPro" id="IPR036237">
    <property type="entry name" value="Xyl_isomerase-like_sf"/>
</dbReference>
<dbReference type="Gene3D" id="3.20.20.150">
    <property type="entry name" value="Divalent-metal-dependent TIM barrel enzymes"/>
    <property type="match status" value="1"/>
</dbReference>
<dbReference type="Proteomes" id="UP000198741">
    <property type="component" value="Chromosome I"/>
</dbReference>
<dbReference type="RefSeq" id="WP_090475998.1">
    <property type="nucleotide sequence ID" value="NZ_LT629710.1"/>
</dbReference>
<evidence type="ECO:0000259" key="1">
    <source>
        <dbReference type="Pfam" id="PF01261"/>
    </source>
</evidence>
<accession>A0A1H0N667</accession>
<dbReference type="InterPro" id="IPR013022">
    <property type="entry name" value="Xyl_isomerase-like_TIM-brl"/>
</dbReference>
<dbReference type="EMBL" id="LT629710">
    <property type="protein sequence ID" value="SDO87995.1"/>
    <property type="molecule type" value="Genomic_DNA"/>
</dbReference>
<organism evidence="2 3">
    <name type="scientific">Nakamurella panacisegetis</name>
    <dbReference type="NCBI Taxonomy" id="1090615"/>
    <lineage>
        <taxon>Bacteria</taxon>
        <taxon>Bacillati</taxon>
        <taxon>Actinomycetota</taxon>
        <taxon>Actinomycetes</taxon>
        <taxon>Nakamurellales</taxon>
        <taxon>Nakamurellaceae</taxon>
        <taxon>Nakamurella</taxon>
    </lineage>
</organism>
<keyword evidence="3" id="KW-1185">Reference proteome</keyword>
<protein>
    <submittedName>
        <fullName evidence="2">Inosose dehydratase</fullName>
    </submittedName>
</protein>
<dbReference type="STRING" id="1090615.SAMN04515671_2215"/>
<dbReference type="Pfam" id="PF01261">
    <property type="entry name" value="AP_endonuc_2"/>
    <property type="match status" value="1"/>
</dbReference>
<dbReference type="OrthoDB" id="104997at2"/>
<name>A0A1H0N667_9ACTN</name>
<dbReference type="AlphaFoldDB" id="A0A1H0N667"/>
<sequence length="297" mass="31311">MSTQPRLAVNPIAYWLIDGTPDRSTANLGRAFAELADIGYRAVKADVPSDMNPADYLPWLEGFGLAPAVSLFNGSFDDPARHAEVAEAAGRFAAVQAGLGQSVCMISTIEPPGSPRMLRPAVGTDADEGRLSGVIDGMGAACRAMQAEGVTAALHPHVGGWVETEAEIRRVLDELGAGVISFGPDTGHMSWAGADVAQVLRDYADRIVAIHLKDTFAAGIARADADGLDYRQATLPGRIWAEPGAGDVDLQGCIDAFASGFTGDYMIEVDVPTVPLRECHQIAYDWAMSTLPRGASS</sequence>
<feature type="domain" description="Xylose isomerase-like TIM barrel" evidence="1">
    <location>
        <begin position="32"/>
        <end position="270"/>
    </location>
</feature>
<dbReference type="InterPro" id="IPR050312">
    <property type="entry name" value="IolE/XylAMocC-like"/>
</dbReference>
<evidence type="ECO:0000313" key="3">
    <source>
        <dbReference type="Proteomes" id="UP000198741"/>
    </source>
</evidence>
<gene>
    <name evidence="2" type="ORF">SAMN04515671_2215</name>
</gene>
<dbReference type="SUPFAM" id="SSF51658">
    <property type="entry name" value="Xylose isomerase-like"/>
    <property type="match status" value="1"/>
</dbReference>
<proteinExistence type="predicted"/>
<evidence type="ECO:0000313" key="2">
    <source>
        <dbReference type="EMBL" id="SDO87995.1"/>
    </source>
</evidence>
<reference evidence="2 3" key="1">
    <citation type="submission" date="2016-10" db="EMBL/GenBank/DDBJ databases">
        <authorList>
            <person name="de Groot N.N."/>
        </authorList>
    </citation>
    <scope>NUCLEOTIDE SEQUENCE [LARGE SCALE GENOMIC DNA]</scope>
    <source>
        <strain evidence="3">P4-7,KCTC 19426,CECT 7604</strain>
    </source>
</reference>